<sequence length="146" mass="15876">MAEASVAGATIELENLPTRYPGHPQPAVDNVSMEIKAGETVIFVGPSGCGKSATLKMINRLTEPTGGRIRIDGEDVTAIDAVRLRRKVGYAIRSRGDRIAVPRERSHIARSEAGRLEAMEAQAELEEARAQRTHFEQECHGGEEKA</sequence>
<dbReference type="STRING" id="67285.AQI88_20860"/>
<name>A0A101NJS7_9ACTN</name>
<organism evidence="5 6">
    <name type="scientific">Streptomyces cellostaticus</name>
    <dbReference type="NCBI Taxonomy" id="67285"/>
    <lineage>
        <taxon>Bacteria</taxon>
        <taxon>Bacillati</taxon>
        <taxon>Actinomycetota</taxon>
        <taxon>Actinomycetes</taxon>
        <taxon>Kitasatosporales</taxon>
        <taxon>Streptomycetaceae</taxon>
        <taxon>Streptomyces</taxon>
    </lineage>
</organism>
<dbReference type="SUPFAM" id="SSF52540">
    <property type="entry name" value="P-loop containing nucleoside triphosphate hydrolases"/>
    <property type="match status" value="1"/>
</dbReference>
<dbReference type="EMBL" id="LMWL01000036">
    <property type="protein sequence ID" value="KUM94633.1"/>
    <property type="molecule type" value="Genomic_DNA"/>
</dbReference>
<proteinExistence type="inferred from homology"/>
<feature type="coiled-coil region" evidence="3">
    <location>
        <begin position="111"/>
        <end position="138"/>
    </location>
</feature>
<evidence type="ECO:0000313" key="5">
    <source>
        <dbReference type="EMBL" id="KUM94633.1"/>
    </source>
</evidence>
<keyword evidence="3" id="KW-0175">Coiled coil</keyword>
<accession>A0A101NJS7</accession>
<dbReference type="Pfam" id="PF00005">
    <property type="entry name" value="ABC_tran"/>
    <property type="match status" value="1"/>
</dbReference>
<feature type="domain" description="ABC transporter" evidence="4">
    <location>
        <begin position="29"/>
        <end position="131"/>
    </location>
</feature>
<keyword evidence="2" id="KW-0813">Transport</keyword>
<dbReference type="Proteomes" id="UP000054241">
    <property type="component" value="Unassembled WGS sequence"/>
</dbReference>
<gene>
    <name evidence="5" type="ORF">AQI88_20860</name>
</gene>
<protein>
    <recommendedName>
        <fullName evidence="4">ABC transporter domain-containing protein</fullName>
    </recommendedName>
</protein>
<evidence type="ECO:0000259" key="4">
    <source>
        <dbReference type="Pfam" id="PF00005"/>
    </source>
</evidence>
<keyword evidence="6" id="KW-1185">Reference proteome</keyword>
<dbReference type="InterPro" id="IPR003439">
    <property type="entry name" value="ABC_transporter-like_ATP-bd"/>
</dbReference>
<dbReference type="GO" id="GO:0005524">
    <property type="term" value="F:ATP binding"/>
    <property type="evidence" value="ECO:0007669"/>
    <property type="project" value="InterPro"/>
</dbReference>
<dbReference type="GO" id="GO:0016887">
    <property type="term" value="F:ATP hydrolysis activity"/>
    <property type="evidence" value="ECO:0007669"/>
    <property type="project" value="InterPro"/>
</dbReference>
<evidence type="ECO:0000256" key="3">
    <source>
        <dbReference type="SAM" id="Coils"/>
    </source>
</evidence>
<comment type="similarity">
    <text evidence="1">Belongs to the ABC transporter superfamily.</text>
</comment>
<dbReference type="PANTHER" id="PTHR43117">
    <property type="entry name" value="OSMOPROTECTANT IMPORT ATP-BINDING PROTEIN OSMV"/>
    <property type="match status" value="1"/>
</dbReference>
<comment type="caution">
    <text evidence="5">The sequence shown here is derived from an EMBL/GenBank/DDBJ whole genome shotgun (WGS) entry which is preliminary data.</text>
</comment>
<reference evidence="5 6" key="1">
    <citation type="submission" date="2015-10" db="EMBL/GenBank/DDBJ databases">
        <title>Draft genome sequence of Streptomyces cellostaticus DSM 40189, type strain for the species Streptomyces cellostaticus.</title>
        <authorList>
            <person name="Ruckert C."/>
            <person name="Winkler A."/>
            <person name="Kalinowski J."/>
            <person name="Kampfer P."/>
            <person name="Glaeser S."/>
        </authorList>
    </citation>
    <scope>NUCLEOTIDE SEQUENCE [LARGE SCALE GENOMIC DNA]</scope>
    <source>
        <strain evidence="5 6">DSM 40189</strain>
    </source>
</reference>
<dbReference type="InterPro" id="IPR027417">
    <property type="entry name" value="P-loop_NTPase"/>
</dbReference>
<evidence type="ECO:0000256" key="2">
    <source>
        <dbReference type="ARBA" id="ARBA00022448"/>
    </source>
</evidence>
<dbReference type="Gene3D" id="3.40.50.300">
    <property type="entry name" value="P-loop containing nucleotide triphosphate hydrolases"/>
    <property type="match status" value="1"/>
</dbReference>
<evidence type="ECO:0000313" key="6">
    <source>
        <dbReference type="Proteomes" id="UP000054241"/>
    </source>
</evidence>
<dbReference type="AlphaFoldDB" id="A0A101NJS7"/>
<evidence type="ECO:0000256" key="1">
    <source>
        <dbReference type="ARBA" id="ARBA00005417"/>
    </source>
</evidence>
<dbReference type="PANTHER" id="PTHR43117:SF4">
    <property type="entry name" value="OSMOPROTECTANT IMPORT ATP-BINDING PROTEIN OSMV"/>
    <property type="match status" value="1"/>
</dbReference>